<accession>A0A0E9MW13</accession>
<dbReference type="RefSeq" id="WP_046367510.1">
    <property type="nucleotide sequence ID" value="NZ_BBWV01000001.1"/>
</dbReference>
<keyword evidence="1" id="KW-0732">Signal</keyword>
<proteinExistence type="predicted"/>
<gene>
    <name evidence="2" type="ORF">FPE01S_01_07070</name>
</gene>
<reference evidence="2 3" key="1">
    <citation type="submission" date="2015-04" db="EMBL/GenBank/DDBJ databases">
        <title>Whole genome shotgun sequence of Flavihumibacter petaseus NBRC 106054.</title>
        <authorList>
            <person name="Miyazawa S."/>
            <person name="Hosoyama A."/>
            <person name="Hashimoto M."/>
            <person name="Noguchi M."/>
            <person name="Tsuchikane K."/>
            <person name="Ohji S."/>
            <person name="Yamazoe A."/>
            <person name="Ichikawa N."/>
            <person name="Kimura A."/>
            <person name="Fujita N."/>
        </authorList>
    </citation>
    <scope>NUCLEOTIDE SEQUENCE [LARGE SCALE GENOMIC DNA]</scope>
    <source>
        <strain evidence="2 3">NBRC 106054</strain>
    </source>
</reference>
<organism evidence="2 3">
    <name type="scientific">Flavihumibacter petaseus NBRC 106054</name>
    <dbReference type="NCBI Taxonomy" id="1220578"/>
    <lineage>
        <taxon>Bacteria</taxon>
        <taxon>Pseudomonadati</taxon>
        <taxon>Bacteroidota</taxon>
        <taxon>Chitinophagia</taxon>
        <taxon>Chitinophagales</taxon>
        <taxon>Chitinophagaceae</taxon>
        <taxon>Flavihumibacter</taxon>
    </lineage>
</organism>
<protein>
    <recommendedName>
        <fullName evidence="4">Outer membrane protein</fullName>
    </recommendedName>
</protein>
<dbReference type="SUPFAM" id="SSF56935">
    <property type="entry name" value="Porins"/>
    <property type="match status" value="1"/>
</dbReference>
<evidence type="ECO:0000313" key="2">
    <source>
        <dbReference type="EMBL" id="GAO41693.1"/>
    </source>
</evidence>
<dbReference type="OrthoDB" id="5385495at2"/>
<dbReference type="Gene3D" id="2.40.160.60">
    <property type="entry name" value="Outer membrane protein transport protein (OMPP1/FadL/TodX)"/>
    <property type="match status" value="1"/>
</dbReference>
<feature type="chain" id="PRO_5002429532" description="Outer membrane protein" evidence="1">
    <location>
        <begin position="25"/>
        <end position="484"/>
    </location>
</feature>
<evidence type="ECO:0000256" key="1">
    <source>
        <dbReference type="SAM" id="SignalP"/>
    </source>
</evidence>
<dbReference type="EMBL" id="BBWV01000001">
    <property type="protein sequence ID" value="GAO41693.1"/>
    <property type="molecule type" value="Genomic_DNA"/>
</dbReference>
<name>A0A0E9MW13_9BACT</name>
<comment type="caution">
    <text evidence="2">The sequence shown here is derived from an EMBL/GenBank/DDBJ whole genome shotgun (WGS) entry which is preliminary data.</text>
</comment>
<feature type="signal peptide" evidence="1">
    <location>
        <begin position="1"/>
        <end position="24"/>
    </location>
</feature>
<keyword evidence="3" id="KW-1185">Reference proteome</keyword>
<sequence>MHCKIAYLKILGVLILLISHFSTAAQDANYWSSAYGPGSFFMPGGVVAYNGDSGVLFVNPALLAYSRNNAASISGTLYQIQQVTIKNGAGTSLDLKSSHGTIVPLMIAHSIPFKLKLPFSLVYAITTRPVLNYSATQRREMTDNVLNDSYSPGDEVFIGQYSLNNSSSETSFILSGGLALSDHWTVGVTLEGLMHKTDYINNAKLRALQNAGSDTILFPPVSSVEAYYQLNAWSVGGRIKGGISYRPNGHHAFGLMITSPLVNLMGSATLLADEEISDLQWIPGIPLNVLASTRQTNLKSKWKMPVSIAAGYTWDFEKGQLYLASEYFGKVDDYNVVTPRNEAFIRPDTAARNTTQMLRFHDARQAVMNFGIGCSFDLKEKIRGYVSLRTDFSYATDNLFGNRDGYKVNVSDINIYHAQIGANLLKKKFNLRAGLLLSYGKSNDYQQVVNFDDPKDSNVLLGTPGKTSATTFTVAALVSYLYNF</sequence>
<dbReference type="Proteomes" id="UP000033121">
    <property type="component" value="Unassembled WGS sequence"/>
</dbReference>
<evidence type="ECO:0008006" key="4">
    <source>
        <dbReference type="Google" id="ProtNLM"/>
    </source>
</evidence>
<evidence type="ECO:0000313" key="3">
    <source>
        <dbReference type="Proteomes" id="UP000033121"/>
    </source>
</evidence>
<dbReference type="AlphaFoldDB" id="A0A0E9MW13"/>